<dbReference type="SFLD" id="SFLDG01067">
    <property type="entry name" value="SPASM/twitch_domain_containing"/>
    <property type="match status" value="1"/>
</dbReference>
<dbReference type="Pfam" id="PF04055">
    <property type="entry name" value="Radical_SAM"/>
    <property type="match status" value="1"/>
</dbReference>
<keyword evidence="6" id="KW-0411">Iron-sulfur</keyword>
<accession>Q1PUI5</accession>
<dbReference type="SUPFAM" id="SSF102114">
    <property type="entry name" value="Radical SAM enzymes"/>
    <property type="match status" value="1"/>
</dbReference>
<dbReference type="CDD" id="cd01335">
    <property type="entry name" value="Radical_SAM"/>
    <property type="match status" value="1"/>
</dbReference>
<reference evidence="8" key="1">
    <citation type="journal article" date="2006" name="Nature">
        <title>Deciphering the evolution and metabolism of an anammox bacterium from a community genome.</title>
        <authorList>
            <person name="Strous M."/>
            <person name="Pelletier E."/>
            <person name="Mangenot S."/>
            <person name="Rattei T."/>
            <person name="Lehner A."/>
            <person name="Taylor M.W."/>
            <person name="Horn M."/>
            <person name="Daims H."/>
            <person name="Bartol-Mavel D."/>
            <person name="Wincker P."/>
            <person name="Barbe V."/>
            <person name="Fonknechten N."/>
            <person name="Vallenet D."/>
            <person name="Segurens B."/>
            <person name="Schenowitz-Truong C."/>
            <person name="Medigue C."/>
            <person name="Collingro A."/>
            <person name="Snel B."/>
            <person name="Dutilh B.E."/>
            <person name="OpDenCamp H.J.M."/>
            <person name="vanDerDrift C."/>
            <person name="Cirpus I."/>
            <person name="vanDePas-Schoonen K.T."/>
            <person name="Harhangi H.R."/>
            <person name="vanNiftrik L."/>
            <person name="Schmid M."/>
            <person name="Keltjens J."/>
            <person name="vanDeVossenberg J."/>
            <person name="Kartal B."/>
            <person name="Meier H."/>
            <person name="Frishman D."/>
            <person name="Huynen M.A."/>
            <person name="Mewes H."/>
            <person name="Weissenbach J."/>
            <person name="Jetten M.S.M."/>
            <person name="Wagner M."/>
            <person name="LePaslier D."/>
        </authorList>
    </citation>
    <scope>NUCLEOTIDE SEQUENCE</scope>
</reference>
<keyword evidence="5" id="KW-0408">Iron</keyword>
<evidence type="ECO:0000259" key="7">
    <source>
        <dbReference type="PROSITE" id="PS51918"/>
    </source>
</evidence>
<dbReference type="PANTHER" id="PTHR11228:SF7">
    <property type="entry name" value="PQQA PEPTIDE CYCLASE"/>
    <property type="match status" value="1"/>
</dbReference>
<evidence type="ECO:0000256" key="5">
    <source>
        <dbReference type="ARBA" id="ARBA00023004"/>
    </source>
</evidence>
<dbReference type="PANTHER" id="PTHR11228">
    <property type="entry name" value="RADICAL SAM DOMAIN PROTEIN"/>
    <property type="match status" value="1"/>
</dbReference>
<protein>
    <submittedName>
        <fullName evidence="8">Similar to molybdenum cofactor biosynthesis protein A</fullName>
    </submittedName>
</protein>
<feature type="domain" description="Radical SAM core" evidence="7">
    <location>
        <begin position="27"/>
        <end position="238"/>
    </location>
</feature>
<evidence type="ECO:0000256" key="3">
    <source>
        <dbReference type="ARBA" id="ARBA00022691"/>
    </source>
</evidence>
<dbReference type="Pfam" id="PF13186">
    <property type="entry name" value="SPASM"/>
    <property type="match status" value="1"/>
</dbReference>
<reference evidence="8" key="2">
    <citation type="submission" date="2006-01" db="EMBL/GenBank/DDBJ databases">
        <authorList>
            <person name="Genoscope"/>
        </authorList>
    </citation>
    <scope>NUCLEOTIDE SEQUENCE</scope>
</reference>
<comment type="cofactor">
    <cofactor evidence="1">
        <name>[4Fe-4S] cluster</name>
        <dbReference type="ChEBI" id="CHEBI:49883"/>
    </cofactor>
</comment>
<dbReference type="SFLD" id="SFLDS00029">
    <property type="entry name" value="Radical_SAM"/>
    <property type="match status" value="1"/>
</dbReference>
<dbReference type="InterPro" id="IPR050377">
    <property type="entry name" value="Radical_SAM_PqqE_MftC-like"/>
</dbReference>
<dbReference type="GO" id="GO:0003824">
    <property type="term" value="F:catalytic activity"/>
    <property type="evidence" value="ECO:0007669"/>
    <property type="project" value="InterPro"/>
</dbReference>
<dbReference type="CDD" id="cd21109">
    <property type="entry name" value="SPASM"/>
    <property type="match status" value="1"/>
</dbReference>
<dbReference type="Gene3D" id="3.20.20.70">
    <property type="entry name" value="Aldolase class I"/>
    <property type="match status" value="1"/>
</dbReference>
<dbReference type="InterPro" id="IPR006638">
    <property type="entry name" value="Elp3/MiaA/NifB-like_rSAM"/>
</dbReference>
<keyword evidence="3" id="KW-0949">S-adenosyl-L-methionine</keyword>
<dbReference type="SMART" id="SM00729">
    <property type="entry name" value="Elp3"/>
    <property type="match status" value="1"/>
</dbReference>
<evidence type="ECO:0000256" key="6">
    <source>
        <dbReference type="ARBA" id="ARBA00023014"/>
    </source>
</evidence>
<dbReference type="AlphaFoldDB" id="Q1PUI5"/>
<sequence length="335" mass="39147">MDYRQMYFINPLYLVKGIFGRTFYIFPERPERIQIEITNRCNYSCGMCPRETFNLPEKDIPFDLFKHIIDRIDSRYNVTLTGWGEPLLHPQLMEMIAYTKNKGHKVGLTTNGLLLAQYTEKFIEIRLDKLTISLDSIDDESGAKEGHPSSKVVQKNIESLVKLRGTKPIPVVTIQITMHDEKQCLDAVRLAGEIGADRVYLIRLNMPMDKSGFKRPGLKEELEIYEKSEQIASEYGLQVDNNYTAFDNILFRFLYKKMRPAMYRFDKYCPKPYDYLYINIDGRVTPCCDLPRHEVGNILKEDIDEIWNSENMQYFRKNQNDICGNCDALRLKQIG</sequence>
<dbReference type="InterPro" id="IPR013785">
    <property type="entry name" value="Aldolase_TIM"/>
</dbReference>
<gene>
    <name evidence="8" type="primary">moeA</name>
    <name evidence="8" type="ORF">kustb0152</name>
</gene>
<evidence type="ECO:0000256" key="1">
    <source>
        <dbReference type="ARBA" id="ARBA00001966"/>
    </source>
</evidence>
<dbReference type="SFLD" id="SFLDG01387">
    <property type="entry name" value="BtrN-like_SPASM_domain_contain"/>
    <property type="match status" value="1"/>
</dbReference>
<organism evidence="8">
    <name type="scientific">Kuenenia stuttgartiensis</name>
    <dbReference type="NCBI Taxonomy" id="174633"/>
    <lineage>
        <taxon>Bacteria</taxon>
        <taxon>Pseudomonadati</taxon>
        <taxon>Planctomycetota</taxon>
        <taxon>Candidatus Brocadiia</taxon>
        <taxon>Candidatus Brocadiales</taxon>
        <taxon>Candidatus Brocadiaceae</taxon>
        <taxon>Candidatus Kuenenia</taxon>
    </lineage>
</organism>
<dbReference type="NCBIfam" id="TIGR04085">
    <property type="entry name" value="rSAM_more_4Fe4S"/>
    <property type="match status" value="1"/>
</dbReference>
<dbReference type="InterPro" id="IPR023885">
    <property type="entry name" value="4Fe4S-binding_SPASM_dom"/>
</dbReference>
<evidence type="ECO:0000313" key="8">
    <source>
        <dbReference type="EMBL" id="CAJ70897.1"/>
    </source>
</evidence>
<name>Q1PUI5_KUEST</name>
<dbReference type="InterPro" id="IPR058240">
    <property type="entry name" value="rSAM_sf"/>
</dbReference>
<evidence type="ECO:0000256" key="4">
    <source>
        <dbReference type="ARBA" id="ARBA00022723"/>
    </source>
</evidence>
<proteinExistence type="predicted"/>
<evidence type="ECO:0000256" key="2">
    <source>
        <dbReference type="ARBA" id="ARBA00022485"/>
    </source>
</evidence>
<dbReference type="GO" id="GO:0051536">
    <property type="term" value="F:iron-sulfur cluster binding"/>
    <property type="evidence" value="ECO:0007669"/>
    <property type="project" value="UniProtKB-KW"/>
</dbReference>
<dbReference type="InterPro" id="IPR007197">
    <property type="entry name" value="rSAM"/>
</dbReference>
<keyword evidence="2" id="KW-0004">4Fe-4S</keyword>
<dbReference type="GO" id="GO:0046872">
    <property type="term" value="F:metal ion binding"/>
    <property type="evidence" value="ECO:0007669"/>
    <property type="project" value="UniProtKB-KW"/>
</dbReference>
<dbReference type="InterPro" id="IPR034391">
    <property type="entry name" value="AdoMet-like_SPASM_containing"/>
</dbReference>
<dbReference type="EMBL" id="CT573074">
    <property type="protein sequence ID" value="CAJ70897.1"/>
    <property type="molecule type" value="Genomic_DNA"/>
</dbReference>
<dbReference type="PROSITE" id="PS51918">
    <property type="entry name" value="RADICAL_SAM"/>
    <property type="match status" value="1"/>
</dbReference>
<keyword evidence="4" id="KW-0479">Metal-binding</keyword>